<evidence type="ECO:0000313" key="3">
    <source>
        <dbReference type="EMBL" id="MEC6831730.1"/>
    </source>
</evidence>
<dbReference type="InterPro" id="IPR012495">
    <property type="entry name" value="TadE-like_dom"/>
</dbReference>
<protein>
    <submittedName>
        <fullName evidence="3">TadE family protein</fullName>
    </submittedName>
</protein>
<organism evidence="3 4">
    <name type="scientific">Photobacterium toruni</name>
    <dbReference type="NCBI Taxonomy" id="1935446"/>
    <lineage>
        <taxon>Bacteria</taxon>
        <taxon>Pseudomonadati</taxon>
        <taxon>Pseudomonadota</taxon>
        <taxon>Gammaproteobacteria</taxon>
        <taxon>Vibrionales</taxon>
        <taxon>Vibrionaceae</taxon>
        <taxon>Photobacterium</taxon>
    </lineage>
</organism>
<keyword evidence="1" id="KW-0812">Transmembrane</keyword>
<feature type="domain" description="TadE-like" evidence="2">
    <location>
        <begin position="8"/>
        <end position="50"/>
    </location>
</feature>
<feature type="transmembrane region" description="Helical" evidence="1">
    <location>
        <begin position="12"/>
        <end position="36"/>
    </location>
</feature>
<comment type="caution">
    <text evidence="3">The sequence shown here is derived from an EMBL/GenBank/DDBJ whole genome shotgun (WGS) entry which is preliminary data.</text>
</comment>
<reference evidence="3 4" key="1">
    <citation type="submission" date="2024-01" db="EMBL/GenBank/DDBJ databases">
        <title>Active colonisers of the gastrointestinal tract of Atlantic salmon farmed in a warm water region.</title>
        <authorList>
            <person name="Bowman J.P."/>
        </authorList>
    </citation>
    <scope>NUCLEOTIDE SEQUENCE [LARGE SCALE GENOMIC DNA]</scope>
    <source>
        <strain evidence="3 4">S3MW1</strain>
    </source>
</reference>
<dbReference type="Pfam" id="PF07811">
    <property type="entry name" value="TadE"/>
    <property type="match status" value="1"/>
</dbReference>
<proteinExistence type="predicted"/>
<dbReference type="Proteomes" id="UP001306119">
    <property type="component" value="Unassembled WGS sequence"/>
</dbReference>
<evidence type="ECO:0000313" key="4">
    <source>
        <dbReference type="Proteomes" id="UP001306119"/>
    </source>
</evidence>
<keyword evidence="1" id="KW-1133">Transmembrane helix</keyword>
<keyword evidence="4" id="KW-1185">Reference proteome</keyword>
<keyword evidence="1" id="KW-0472">Membrane</keyword>
<evidence type="ECO:0000259" key="2">
    <source>
        <dbReference type="Pfam" id="PF07811"/>
    </source>
</evidence>
<accession>A0ABU6L6A0</accession>
<dbReference type="EMBL" id="JAYXUG010000004">
    <property type="protein sequence ID" value="MEC6831730.1"/>
    <property type="molecule type" value="Genomic_DNA"/>
</dbReference>
<dbReference type="RefSeq" id="WP_327774636.1">
    <property type="nucleotide sequence ID" value="NZ_JAYXUG010000004.1"/>
</dbReference>
<name>A0ABU6L6A0_9GAMM</name>
<gene>
    <name evidence="3" type="ORF">VXS06_08090</name>
</gene>
<sequence>MRKYKQQGTVSIEFAMSSIVLFMMIFAVFELTRFIYINNLVDIAITEASRDSRIHQNEGNDSYKTLLEQSLHQNSLWNSLAINTENYDFKEQCYKDFNALTNSIESTVECNKSELAIYTLTYTYHPMFIFNGVTARKITRSVLVQNEYQGWEEPK</sequence>
<evidence type="ECO:0000256" key="1">
    <source>
        <dbReference type="SAM" id="Phobius"/>
    </source>
</evidence>